<dbReference type="GO" id="GO:0003677">
    <property type="term" value="F:DNA binding"/>
    <property type="evidence" value="ECO:0007669"/>
    <property type="project" value="UniProtKB-UniRule"/>
</dbReference>
<feature type="domain" description="CoA-binding" evidence="8">
    <location>
        <begin position="82"/>
        <end position="184"/>
    </location>
</feature>
<evidence type="ECO:0000256" key="7">
    <source>
        <dbReference type="HAMAP-Rule" id="MF_01131"/>
    </source>
</evidence>
<evidence type="ECO:0000313" key="9">
    <source>
        <dbReference type="EMBL" id="VEJ36286.1"/>
    </source>
</evidence>
<keyword evidence="3 7" id="KW-0805">Transcription regulation</keyword>
<evidence type="ECO:0000313" key="10">
    <source>
        <dbReference type="Proteomes" id="UP000269544"/>
    </source>
</evidence>
<organism evidence="9 10">
    <name type="scientific">Aedoeadaptatus ivorii</name>
    <dbReference type="NCBI Taxonomy" id="54006"/>
    <lineage>
        <taxon>Bacteria</taxon>
        <taxon>Bacillati</taxon>
        <taxon>Bacillota</taxon>
        <taxon>Tissierellia</taxon>
        <taxon>Tissierellales</taxon>
        <taxon>Peptoniphilaceae</taxon>
        <taxon>Aedoeadaptatus</taxon>
    </lineage>
</organism>
<dbReference type="SUPFAM" id="SSF46785">
    <property type="entry name" value="Winged helix' DNA-binding domain"/>
    <property type="match status" value="1"/>
</dbReference>
<keyword evidence="5 7" id="KW-0238">DNA-binding</keyword>
<dbReference type="SUPFAM" id="SSF51735">
    <property type="entry name" value="NAD(P)-binding Rossmann-fold domains"/>
    <property type="match status" value="1"/>
</dbReference>
<feature type="DNA-binding region" description="H-T-H motif" evidence="7">
    <location>
        <begin position="19"/>
        <end position="58"/>
    </location>
</feature>
<dbReference type="NCBIfam" id="NF003996">
    <property type="entry name" value="PRK05472.2-5"/>
    <property type="match status" value="1"/>
</dbReference>
<evidence type="ECO:0000256" key="4">
    <source>
        <dbReference type="ARBA" id="ARBA00023027"/>
    </source>
</evidence>
<dbReference type="InterPro" id="IPR036388">
    <property type="entry name" value="WH-like_DNA-bd_sf"/>
</dbReference>
<comment type="subcellular location">
    <subcellularLocation>
        <location evidence="7">Cytoplasm</location>
    </subcellularLocation>
</comment>
<dbReference type="NCBIfam" id="NF003995">
    <property type="entry name" value="PRK05472.2-4"/>
    <property type="match status" value="1"/>
</dbReference>
<comment type="similarity">
    <text evidence="7">Belongs to the transcriptional regulatory Rex family.</text>
</comment>
<keyword evidence="10" id="KW-1185">Reference proteome</keyword>
<keyword evidence="6 7" id="KW-0804">Transcription</keyword>
<gene>
    <name evidence="7 9" type="primary">rex</name>
    <name evidence="9" type="ORF">NCTC13079_01490</name>
</gene>
<evidence type="ECO:0000256" key="1">
    <source>
        <dbReference type="ARBA" id="ARBA00022490"/>
    </source>
</evidence>
<dbReference type="GO" id="GO:0045892">
    <property type="term" value="P:negative regulation of DNA-templated transcription"/>
    <property type="evidence" value="ECO:0007669"/>
    <property type="project" value="InterPro"/>
</dbReference>
<reference evidence="9 10" key="1">
    <citation type="submission" date="2018-12" db="EMBL/GenBank/DDBJ databases">
        <authorList>
            <consortium name="Pathogen Informatics"/>
        </authorList>
    </citation>
    <scope>NUCLEOTIDE SEQUENCE [LARGE SCALE GENOMIC DNA]</scope>
    <source>
        <strain evidence="9 10">NCTC13079</strain>
    </source>
</reference>
<dbReference type="NCBIfam" id="NF003994">
    <property type="entry name" value="PRK05472.2-3"/>
    <property type="match status" value="1"/>
</dbReference>
<dbReference type="Gene3D" id="3.40.50.720">
    <property type="entry name" value="NAD(P)-binding Rossmann-like Domain"/>
    <property type="match status" value="1"/>
</dbReference>
<dbReference type="Pfam" id="PF02629">
    <property type="entry name" value="CoA_binding"/>
    <property type="match status" value="1"/>
</dbReference>
<name>A0A3S4YQH6_9FIRM</name>
<dbReference type="InterPro" id="IPR036291">
    <property type="entry name" value="NAD(P)-bd_dom_sf"/>
</dbReference>
<accession>A0A3S4YQH6</accession>
<dbReference type="GO" id="GO:0051775">
    <property type="term" value="P:response to redox state"/>
    <property type="evidence" value="ECO:0007669"/>
    <property type="project" value="InterPro"/>
</dbReference>
<keyword evidence="2 7" id="KW-0678">Repressor</keyword>
<dbReference type="Pfam" id="PF06971">
    <property type="entry name" value="Put_DNA-bind_N"/>
    <property type="match status" value="1"/>
</dbReference>
<dbReference type="GO" id="GO:0005737">
    <property type="term" value="C:cytoplasm"/>
    <property type="evidence" value="ECO:0007669"/>
    <property type="project" value="UniProtKB-SubCell"/>
</dbReference>
<dbReference type="KEGG" id="piv:NCTC13079_01490"/>
<dbReference type="InterPro" id="IPR003781">
    <property type="entry name" value="CoA-bd"/>
</dbReference>
<dbReference type="SMART" id="SM00881">
    <property type="entry name" value="CoA_binding"/>
    <property type="match status" value="1"/>
</dbReference>
<dbReference type="AlphaFoldDB" id="A0A3S4YQH6"/>
<dbReference type="PANTHER" id="PTHR35786:SF1">
    <property type="entry name" value="REDOX-SENSING TRANSCRIPTIONAL REPRESSOR REX 1"/>
    <property type="match status" value="1"/>
</dbReference>
<evidence type="ECO:0000256" key="2">
    <source>
        <dbReference type="ARBA" id="ARBA00022491"/>
    </source>
</evidence>
<dbReference type="NCBIfam" id="NF003989">
    <property type="entry name" value="PRK05472.1-3"/>
    <property type="match status" value="1"/>
</dbReference>
<dbReference type="InterPro" id="IPR036390">
    <property type="entry name" value="WH_DNA-bd_sf"/>
</dbReference>
<dbReference type="NCBIfam" id="NF003990">
    <property type="entry name" value="PRK05472.1-4"/>
    <property type="match status" value="1"/>
</dbReference>
<keyword evidence="1 7" id="KW-0963">Cytoplasm</keyword>
<dbReference type="PANTHER" id="PTHR35786">
    <property type="entry name" value="REDOX-SENSING TRANSCRIPTIONAL REPRESSOR REX"/>
    <property type="match status" value="1"/>
</dbReference>
<evidence type="ECO:0000256" key="3">
    <source>
        <dbReference type="ARBA" id="ARBA00023015"/>
    </source>
</evidence>
<dbReference type="EMBL" id="LR134523">
    <property type="protein sequence ID" value="VEJ36286.1"/>
    <property type="molecule type" value="Genomic_DNA"/>
</dbReference>
<dbReference type="Gene3D" id="1.10.10.10">
    <property type="entry name" value="Winged helix-like DNA-binding domain superfamily/Winged helix DNA-binding domain"/>
    <property type="match status" value="1"/>
</dbReference>
<dbReference type="InterPro" id="IPR009718">
    <property type="entry name" value="Rex_DNA-bd_C_dom"/>
</dbReference>
<evidence type="ECO:0000259" key="8">
    <source>
        <dbReference type="SMART" id="SM00881"/>
    </source>
</evidence>
<protein>
    <recommendedName>
        <fullName evidence="7">Redox-sensing transcriptional repressor Rex</fullName>
    </recommendedName>
</protein>
<dbReference type="RefSeq" id="WP_126466183.1">
    <property type="nucleotide sequence ID" value="NZ_LR134523.1"/>
</dbReference>
<sequence>MAENTKNKVSETVIRRLPKYHRYLSELHEKGEDRISSQELSDLTGFTASQIRQDLNNFGGFGQQGYGYKVTVLKSELENILGISTVYKTVIIGSGRLGSVISNYRGFLESGFEIVAMFDRDERVVGTYIGEHKVKSVARLEEFLKKHPEVSVAILTLPKIGAQAVADRLVAAGIRGIWNFAPEDLEAPEDVIVENIRLTDSLLTLSYYLTEQDR</sequence>
<keyword evidence="4 7" id="KW-0520">NAD</keyword>
<dbReference type="HAMAP" id="MF_01131">
    <property type="entry name" value="Rex"/>
    <property type="match status" value="1"/>
</dbReference>
<dbReference type="GO" id="GO:0003700">
    <property type="term" value="F:DNA-binding transcription factor activity"/>
    <property type="evidence" value="ECO:0007669"/>
    <property type="project" value="UniProtKB-UniRule"/>
</dbReference>
<feature type="binding site" evidence="7">
    <location>
        <begin position="93"/>
        <end position="98"/>
    </location>
    <ligand>
        <name>NAD(+)</name>
        <dbReference type="ChEBI" id="CHEBI:57540"/>
    </ligand>
</feature>
<dbReference type="Proteomes" id="UP000269544">
    <property type="component" value="Chromosome"/>
</dbReference>
<dbReference type="InterPro" id="IPR022876">
    <property type="entry name" value="Tscrpt_rep_Rex"/>
</dbReference>
<comment type="function">
    <text evidence="7">Modulates transcription in response to changes in cellular NADH/NAD(+) redox state.</text>
</comment>
<comment type="subunit">
    <text evidence="7">Homodimer.</text>
</comment>
<dbReference type="OrthoDB" id="9784760at2"/>
<evidence type="ECO:0000256" key="6">
    <source>
        <dbReference type="ARBA" id="ARBA00023163"/>
    </source>
</evidence>
<evidence type="ECO:0000256" key="5">
    <source>
        <dbReference type="ARBA" id="ARBA00023125"/>
    </source>
</evidence>
<proteinExistence type="inferred from homology"/>